<evidence type="ECO:0000313" key="3">
    <source>
        <dbReference type="Proteomes" id="UP000001058"/>
    </source>
</evidence>
<gene>
    <name evidence="2" type="ORF">VOLCADRAFT_120969</name>
</gene>
<dbReference type="GeneID" id="9615685"/>
<keyword evidence="3" id="KW-1185">Reference proteome</keyword>
<dbReference type="Proteomes" id="UP000001058">
    <property type="component" value="Unassembled WGS sequence"/>
</dbReference>
<dbReference type="OrthoDB" id="535705at2759"/>
<name>D8TYK7_VOLCA</name>
<feature type="region of interest" description="Disordered" evidence="1">
    <location>
        <begin position="226"/>
        <end position="256"/>
    </location>
</feature>
<organism evidence="3">
    <name type="scientific">Volvox carteri f. nagariensis</name>
    <dbReference type="NCBI Taxonomy" id="3068"/>
    <lineage>
        <taxon>Eukaryota</taxon>
        <taxon>Viridiplantae</taxon>
        <taxon>Chlorophyta</taxon>
        <taxon>core chlorophytes</taxon>
        <taxon>Chlorophyceae</taxon>
        <taxon>CS clade</taxon>
        <taxon>Chlamydomonadales</taxon>
        <taxon>Volvocaceae</taxon>
        <taxon>Volvox</taxon>
    </lineage>
</organism>
<dbReference type="InParanoid" id="D8TYK7"/>
<feature type="compositionally biased region" description="Polar residues" evidence="1">
    <location>
        <begin position="47"/>
        <end position="57"/>
    </location>
</feature>
<evidence type="ECO:0000256" key="1">
    <source>
        <dbReference type="SAM" id="MobiDB-lite"/>
    </source>
</evidence>
<dbReference type="EMBL" id="GL378345">
    <property type="protein sequence ID" value="EFJ47412.1"/>
    <property type="molecule type" value="Genomic_DNA"/>
</dbReference>
<dbReference type="KEGG" id="vcn:VOLCADRAFT_120969"/>
<dbReference type="RefSeq" id="XP_002951601.1">
    <property type="nucleotide sequence ID" value="XM_002951555.1"/>
</dbReference>
<feature type="region of interest" description="Disordered" evidence="1">
    <location>
        <begin position="35"/>
        <end position="66"/>
    </location>
</feature>
<evidence type="ECO:0000313" key="2">
    <source>
        <dbReference type="EMBL" id="EFJ47412.1"/>
    </source>
</evidence>
<proteinExistence type="predicted"/>
<reference evidence="2 3" key="1">
    <citation type="journal article" date="2010" name="Science">
        <title>Genomic analysis of organismal complexity in the multicellular green alga Volvox carteri.</title>
        <authorList>
            <person name="Prochnik S.E."/>
            <person name="Umen J."/>
            <person name="Nedelcu A.M."/>
            <person name="Hallmann A."/>
            <person name="Miller S.M."/>
            <person name="Nishii I."/>
            <person name="Ferris P."/>
            <person name="Kuo A."/>
            <person name="Mitros T."/>
            <person name="Fritz-Laylin L.K."/>
            <person name="Hellsten U."/>
            <person name="Chapman J."/>
            <person name="Simakov O."/>
            <person name="Rensing S.A."/>
            <person name="Terry A."/>
            <person name="Pangilinan J."/>
            <person name="Kapitonov V."/>
            <person name="Jurka J."/>
            <person name="Salamov A."/>
            <person name="Shapiro H."/>
            <person name="Schmutz J."/>
            <person name="Grimwood J."/>
            <person name="Lindquist E."/>
            <person name="Lucas S."/>
            <person name="Grigoriev I.V."/>
            <person name="Schmitt R."/>
            <person name="Kirk D."/>
            <person name="Rokhsar D.S."/>
        </authorList>
    </citation>
    <scope>NUCLEOTIDE SEQUENCE [LARGE SCALE GENOMIC DNA]</scope>
    <source>
        <strain evidence="3">f. Nagariensis / Eve</strain>
    </source>
</reference>
<sequence length="303" mass="33108">MAEKDQARIRELPSMDELNAKDAALDDLLSKLGGSISGRDLAPDESPQASTSGRTPNQMPPSRPPQALRAAAAASWKKSVQSADDQPGRLQSYIIREILKARTAAAAERKELDLEPYIRMYGADRTRLLALMEFCCLPDVGKVATFGHQYAFARAPAWWLREGVSGAVTVRPRHTRGCNEEGRLSSLDTRGWDGRGSLSFVQPPLSVIVSYQGPKWVLARRVIEDDGEETNPPDRPQASEDGANVQPGMEQASEVGADAQPGMEDVLQAFLASAARLLALCHHFAVTGDRYASNVKSPYLLYY</sequence>
<protein>
    <submittedName>
        <fullName evidence="2">Uncharacterized protein</fullName>
    </submittedName>
</protein>
<dbReference type="AlphaFoldDB" id="D8TYK7"/>
<accession>D8TYK7</accession>